<gene>
    <name evidence="1" type="ORF">SAMD00023353_2401090</name>
</gene>
<reference evidence="1" key="1">
    <citation type="submission" date="2016-03" db="EMBL/GenBank/DDBJ databases">
        <title>Draft genome sequence of Rosellinia necatrix.</title>
        <authorList>
            <person name="Kanematsu S."/>
        </authorList>
    </citation>
    <scope>NUCLEOTIDE SEQUENCE [LARGE SCALE GENOMIC DNA]</scope>
    <source>
        <strain evidence="1">W97</strain>
    </source>
</reference>
<accession>A0A1S8A832</accession>
<evidence type="ECO:0000313" key="2">
    <source>
        <dbReference type="Proteomes" id="UP000054516"/>
    </source>
</evidence>
<sequence length="153" mass="16947">MYRHQIPLVDSRLKRVPAVPPSQAFQARPTTGADKNKKAKKKVMTGVGLAKSCLAGYVRKSNDSNVLSDDHQPGFPGQGKQYGGLGNLHATYSIELAIHGGLEDHFMKHIPIAFTTLWEPNTGEYADSKDTTEIRYVGRLAAFPRSVFYEFKP</sequence>
<organism evidence="1">
    <name type="scientific">Rosellinia necatrix</name>
    <name type="common">White root-rot fungus</name>
    <dbReference type="NCBI Taxonomy" id="77044"/>
    <lineage>
        <taxon>Eukaryota</taxon>
        <taxon>Fungi</taxon>
        <taxon>Dikarya</taxon>
        <taxon>Ascomycota</taxon>
        <taxon>Pezizomycotina</taxon>
        <taxon>Sordariomycetes</taxon>
        <taxon>Xylariomycetidae</taxon>
        <taxon>Xylariales</taxon>
        <taxon>Xylariaceae</taxon>
        <taxon>Rosellinia</taxon>
    </lineage>
</organism>
<dbReference type="AlphaFoldDB" id="A0A1S8A832"/>
<evidence type="ECO:0000313" key="1">
    <source>
        <dbReference type="EMBL" id="GAW26213.1"/>
    </source>
</evidence>
<keyword evidence="2" id="KW-1185">Reference proteome</keyword>
<name>A0A1S8A832_ROSNE</name>
<protein>
    <submittedName>
        <fullName evidence="1">Uncharacterized protein</fullName>
    </submittedName>
</protein>
<dbReference type="EMBL" id="DF977469">
    <property type="protein sequence ID" value="GAW26213.1"/>
    <property type="molecule type" value="Genomic_DNA"/>
</dbReference>
<dbReference type="Proteomes" id="UP000054516">
    <property type="component" value="Unassembled WGS sequence"/>
</dbReference>
<proteinExistence type="predicted"/>